<dbReference type="InterPro" id="IPR014942">
    <property type="entry name" value="AbiEii"/>
</dbReference>
<accession>A0A1V9FY92</accession>
<proteinExistence type="predicted"/>
<reference evidence="1 2" key="1">
    <citation type="submission" date="2016-03" db="EMBL/GenBank/DDBJ databases">
        <title>Niastella vici sp. nov., isolated from farmland soil.</title>
        <authorList>
            <person name="Chen L."/>
            <person name="Wang D."/>
            <person name="Yang S."/>
            <person name="Wang G."/>
        </authorList>
    </citation>
    <scope>NUCLEOTIDE SEQUENCE [LARGE SCALE GENOMIC DNA]</scope>
    <source>
        <strain evidence="1 2">DJ57</strain>
    </source>
</reference>
<comment type="caution">
    <text evidence="1">The sequence shown here is derived from an EMBL/GenBank/DDBJ whole genome shotgun (WGS) entry which is preliminary data.</text>
</comment>
<name>A0A1V9FY92_9BACT</name>
<dbReference type="AlphaFoldDB" id="A0A1V9FY92"/>
<evidence type="ECO:0000313" key="2">
    <source>
        <dbReference type="Proteomes" id="UP000192796"/>
    </source>
</evidence>
<evidence type="ECO:0008006" key="3">
    <source>
        <dbReference type="Google" id="ProtNLM"/>
    </source>
</evidence>
<organism evidence="1 2">
    <name type="scientific">Niastella vici</name>
    <dbReference type="NCBI Taxonomy" id="1703345"/>
    <lineage>
        <taxon>Bacteria</taxon>
        <taxon>Pseudomonadati</taxon>
        <taxon>Bacteroidota</taxon>
        <taxon>Chitinophagia</taxon>
        <taxon>Chitinophagales</taxon>
        <taxon>Chitinophagaceae</taxon>
        <taxon>Niastella</taxon>
    </lineage>
</organism>
<dbReference type="Pfam" id="PF08843">
    <property type="entry name" value="AbiEii"/>
    <property type="match status" value="1"/>
</dbReference>
<evidence type="ECO:0000313" key="1">
    <source>
        <dbReference type="EMBL" id="OQP63325.1"/>
    </source>
</evidence>
<sequence length="223" mass="25317">MDLIDRLMKDDKFSSFNLVGGTALALKIGHRKSIDIDLFTTSGFNSPEISNHLSENYNVTRIQAINNGVFCLVDGVKVDLLAHQYPLIEDVEIIDGIRIISLMDISAMKLNAIYNNGTRLKDFVDVYTLLESFPLKDLLAASEQKYPQNNISMVRNALLHHEDIDFNVPVDFIGQDIKWSVIADRLREAVNNPQKVFIKIPPLTQKLMETKPRNRQKPKGPRL</sequence>
<dbReference type="EMBL" id="LVYD01000046">
    <property type="protein sequence ID" value="OQP63325.1"/>
    <property type="molecule type" value="Genomic_DNA"/>
</dbReference>
<keyword evidence="2" id="KW-1185">Reference proteome</keyword>
<dbReference type="Proteomes" id="UP000192796">
    <property type="component" value="Unassembled WGS sequence"/>
</dbReference>
<protein>
    <recommendedName>
        <fullName evidence="3">Nucleotidyltransferase</fullName>
    </recommendedName>
</protein>
<gene>
    <name evidence="1" type="ORF">A3860_25905</name>
</gene>
<dbReference type="STRING" id="1703345.A3860_25905"/>